<dbReference type="PANTHER" id="PTHR36332">
    <property type="entry name" value="STRESS RESPONSE PROTEIN"/>
    <property type="match status" value="1"/>
</dbReference>
<keyword evidence="2" id="KW-0547">Nucleotide-binding</keyword>
<accession>A0AAX6EGY6</accession>
<proteinExistence type="predicted"/>
<sequence length="231" mass="25480">MKEEREGGVALTEGRGETNTRAANGICPESSGKLATTMSHSPSLEASGYESEDSSVNEVDMNASADEEEEGTERGGRGIKDSELITEHVNESDKGIASTEEDPIQAELANCILKCKAVFKCRLCPRIVCLSEDTVKAHLSSKRHARSKKLLGEGRLKLMLNSDGEIEEDQETHAERHSRIVALAQEPAAPAKKDSGRQRQNLRRKKRLRNGSNKRKSEATRKSPKKKTRKE</sequence>
<evidence type="ECO:0000313" key="3">
    <source>
        <dbReference type="Proteomes" id="UP001140949"/>
    </source>
</evidence>
<keyword evidence="2" id="KW-0347">Helicase</keyword>
<dbReference type="EMBL" id="JANAVB010036615">
    <property type="protein sequence ID" value="KAJ6803280.1"/>
    <property type="molecule type" value="Genomic_DNA"/>
</dbReference>
<comment type="caution">
    <text evidence="2">The sequence shown here is derived from an EMBL/GenBank/DDBJ whole genome shotgun (WGS) entry which is preliminary data.</text>
</comment>
<organism evidence="2 3">
    <name type="scientific">Iris pallida</name>
    <name type="common">Sweet iris</name>
    <dbReference type="NCBI Taxonomy" id="29817"/>
    <lineage>
        <taxon>Eukaryota</taxon>
        <taxon>Viridiplantae</taxon>
        <taxon>Streptophyta</taxon>
        <taxon>Embryophyta</taxon>
        <taxon>Tracheophyta</taxon>
        <taxon>Spermatophyta</taxon>
        <taxon>Magnoliopsida</taxon>
        <taxon>Liliopsida</taxon>
        <taxon>Asparagales</taxon>
        <taxon>Iridaceae</taxon>
        <taxon>Iridoideae</taxon>
        <taxon>Irideae</taxon>
        <taxon>Iris</taxon>
    </lineage>
</organism>
<keyword evidence="2" id="KW-0378">Hydrolase</keyword>
<feature type="region of interest" description="Disordered" evidence="1">
    <location>
        <begin position="1"/>
        <end position="98"/>
    </location>
</feature>
<reference evidence="2" key="2">
    <citation type="submission" date="2023-04" db="EMBL/GenBank/DDBJ databases">
        <authorList>
            <person name="Bruccoleri R.E."/>
            <person name="Oakeley E.J."/>
            <person name="Faust A.-M."/>
            <person name="Dessus-Babus S."/>
            <person name="Altorfer M."/>
            <person name="Burckhardt D."/>
            <person name="Oertli M."/>
            <person name="Naumann U."/>
            <person name="Petersen F."/>
            <person name="Wong J."/>
        </authorList>
    </citation>
    <scope>NUCLEOTIDE SEQUENCE</scope>
    <source>
        <strain evidence="2">GSM-AAB239-AS_SAM_17_03QT</strain>
        <tissue evidence="2">Leaf</tissue>
    </source>
</reference>
<evidence type="ECO:0000256" key="1">
    <source>
        <dbReference type="SAM" id="MobiDB-lite"/>
    </source>
</evidence>
<dbReference type="AlphaFoldDB" id="A0AAX6EGY6"/>
<gene>
    <name evidence="2" type="ORF">M6B38_107700</name>
</gene>
<protein>
    <submittedName>
        <fullName evidence="2">DNA helicase INO80</fullName>
    </submittedName>
</protein>
<evidence type="ECO:0000313" key="2">
    <source>
        <dbReference type="EMBL" id="KAJ6803280.1"/>
    </source>
</evidence>
<feature type="compositionally biased region" description="Basic residues" evidence="1">
    <location>
        <begin position="200"/>
        <end position="214"/>
    </location>
</feature>
<dbReference type="Proteomes" id="UP001140949">
    <property type="component" value="Unassembled WGS sequence"/>
</dbReference>
<dbReference type="GO" id="GO:0004386">
    <property type="term" value="F:helicase activity"/>
    <property type="evidence" value="ECO:0007669"/>
    <property type="project" value="UniProtKB-KW"/>
</dbReference>
<dbReference type="PANTHER" id="PTHR36332:SF1">
    <property type="entry name" value="STRESS RESPONSE PROTEIN"/>
    <property type="match status" value="1"/>
</dbReference>
<keyword evidence="3" id="KW-1185">Reference proteome</keyword>
<feature type="compositionally biased region" description="Basic and acidic residues" evidence="1">
    <location>
        <begin position="72"/>
        <end position="94"/>
    </location>
</feature>
<keyword evidence="2" id="KW-0067">ATP-binding</keyword>
<name>A0AAX6EGY6_IRIPA</name>
<reference evidence="2" key="1">
    <citation type="journal article" date="2023" name="GigaByte">
        <title>Genome assembly of the bearded iris, Iris pallida Lam.</title>
        <authorList>
            <person name="Bruccoleri R.E."/>
            <person name="Oakeley E.J."/>
            <person name="Faust A.M.E."/>
            <person name="Altorfer M."/>
            <person name="Dessus-Babus S."/>
            <person name="Burckhardt D."/>
            <person name="Oertli M."/>
            <person name="Naumann U."/>
            <person name="Petersen F."/>
            <person name="Wong J."/>
        </authorList>
    </citation>
    <scope>NUCLEOTIDE SEQUENCE</scope>
    <source>
        <strain evidence="2">GSM-AAB239-AS_SAM_17_03QT</strain>
    </source>
</reference>
<feature type="compositionally biased region" description="Polar residues" evidence="1">
    <location>
        <begin position="33"/>
        <end position="44"/>
    </location>
</feature>
<feature type="region of interest" description="Disordered" evidence="1">
    <location>
        <begin position="166"/>
        <end position="231"/>
    </location>
</feature>
<feature type="compositionally biased region" description="Basic residues" evidence="1">
    <location>
        <begin position="222"/>
        <end position="231"/>
    </location>
</feature>